<evidence type="ECO:0000313" key="2">
    <source>
        <dbReference type="Proteomes" id="UP000305067"/>
    </source>
</evidence>
<protein>
    <submittedName>
        <fullName evidence="1">Uncharacterized protein</fullName>
    </submittedName>
</protein>
<keyword evidence="2" id="KW-1185">Reference proteome</keyword>
<evidence type="ECO:0000313" key="1">
    <source>
        <dbReference type="EMBL" id="TFK98790.1"/>
    </source>
</evidence>
<name>A0A5C3QED4_9AGAR</name>
<feature type="non-terminal residue" evidence="1">
    <location>
        <position position="1"/>
    </location>
</feature>
<feature type="non-terminal residue" evidence="1">
    <location>
        <position position="97"/>
    </location>
</feature>
<dbReference type="AlphaFoldDB" id="A0A5C3QED4"/>
<accession>A0A5C3QED4</accession>
<dbReference type="EMBL" id="ML178837">
    <property type="protein sequence ID" value="TFK98790.1"/>
    <property type="molecule type" value="Genomic_DNA"/>
</dbReference>
<dbReference type="OrthoDB" id="2669721at2759"/>
<sequence length="97" mass="10881">KPGASQYYPACCKPDNYTVSGSDHPYVDLHLEGLEIVRQSQNQAQYEKNRLETGMCKPSIILGLSSNHRLHIPSCFPGDDMHRPALNQAGDLFLPLW</sequence>
<proteinExistence type="predicted"/>
<gene>
    <name evidence="1" type="ORF">BDV98DRAFT_482785</name>
</gene>
<organism evidence="1 2">
    <name type="scientific">Pterulicium gracile</name>
    <dbReference type="NCBI Taxonomy" id="1884261"/>
    <lineage>
        <taxon>Eukaryota</taxon>
        <taxon>Fungi</taxon>
        <taxon>Dikarya</taxon>
        <taxon>Basidiomycota</taxon>
        <taxon>Agaricomycotina</taxon>
        <taxon>Agaricomycetes</taxon>
        <taxon>Agaricomycetidae</taxon>
        <taxon>Agaricales</taxon>
        <taxon>Pleurotineae</taxon>
        <taxon>Pterulaceae</taxon>
        <taxon>Pterulicium</taxon>
    </lineage>
</organism>
<dbReference type="STRING" id="1884261.A0A5C3QED4"/>
<dbReference type="Proteomes" id="UP000305067">
    <property type="component" value="Unassembled WGS sequence"/>
</dbReference>
<reference evidence="1 2" key="1">
    <citation type="journal article" date="2019" name="Nat. Ecol. Evol.">
        <title>Megaphylogeny resolves global patterns of mushroom evolution.</title>
        <authorList>
            <person name="Varga T."/>
            <person name="Krizsan K."/>
            <person name="Foldi C."/>
            <person name="Dima B."/>
            <person name="Sanchez-Garcia M."/>
            <person name="Sanchez-Ramirez S."/>
            <person name="Szollosi G.J."/>
            <person name="Szarkandi J.G."/>
            <person name="Papp V."/>
            <person name="Albert L."/>
            <person name="Andreopoulos W."/>
            <person name="Angelini C."/>
            <person name="Antonin V."/>
            <person name="Barry K.W."/>
            <person name="Bougher N.L."/>
            <person name="Buchanan P."/>
            <person name="Buyck B."/>
            <person name="Bense V."/>
            <person name="Catcheside P."/>
            <person name="Chovatia M."/>
            <person name="Cooper J."/>
            <person name="Damon W."/>
            <person name="Desjardin D."/>
            <person name="Finy P."/>
            <person name="Geml J."/>
            <person name="Haridas S."/>
            <person name="Hughes K."/>
            <person name="Justo A."/>
            <person name="Karasinski D."/>
            <person name="Kautmanova I."/>
            <person name="Kiss B."/>
            <person name="Kocsube S."/>
            <person name="Kotiranta H."/>
            <person name="LaButti K.M."/>
            <person name="Lechner B.E."/>
            <person name="Liimatainen K."/>
            <person name="Lipzen A."/>
            <person name="Lukacs Z."/>
            <person name="Mihaltcheva S."/>
            <person name="Morgado L.N."/>
            <person name="Niskanen T."/>
            <person name="Noordeloos M.E."/>
            <person name="Ohm R.A."/>
            <person name="Ortiz-Santana B."/>
            <person name="Ovrebo C."/>
            <person name="Racz N."/>
            <person name="Riley R."/>
            <person name="Savchenko A."/>
            <person name="Shiryaev A."/>
            <person name="Soop K."/>
            <person name="Spirin V."/>
            <person name="Szebenyi C."/>
            <person name="Tomsovsky M."/>
            <person name="Tulloss R.E."/>
            <person name="Uehling J."/>
            <person name="Grigoriev I.V."/>
            <person name="Vagvolgyi C."/>
            <person name="Papp T."/>
            <person name="Martin F.M."/>
            <person name="Miettinen O."/>
            <person name="Hibbett D.S."/>
            <person name="Nagy L.G."/>
        </authorList>
    </citation>
    <scope>NUCLEOTIDE SEQUENCE [LARGE SCALE GENOMIC DNA]</scope>
    <source>
        <strain evidence="1 2">CBS 309.79</strain>
    </source>
</reference>